<organism evidence="2 3">
    <name type="scientific">Rhizophagus irregularis</name>
    <dbReference type="NCBI Taxonomy" id="588596"/>
    <lineage>
        <taxon>Eukaryota</taxon>
        <taxon>Fungi</taxon>
        <taxon>Fungi incertae sedis</taxon>
        <taxon>Mucoromycota</taxon>
        <taxon>Glomeromycotina</taxon>
        <taxon>Glomeromycetes</taxon>
        <taxon>Glomerales</taxon>
        <taxon>Glomeraceae</taxon>
        <taxon>Rhizophagus</taxon>
    </lineage>
</organism>
<gene>
    <name evidence="2" type="ORF">RhiirC2_764463</name>
</gene>
<sequence>VVKAKLSPLISRNDDHPPMVMLLLSNLHLLVIMLQPTYVTHLTRSKLNLPLIASCVTKWIAHSPDIPPMVPAHTAMAQAITKKSLSSSMINMISPIVSAPHVLIFSI</sequence>
<evidence type="ECO:0000313" key="3">
    <source>
        <dbReference type="Proteomes" id="UP000233469"/>
    </source>
</evidence>
<evidence type="ECO:0000256" key="1">
    <source>
        <dbReference type="SAM" id="Phobius"/>
    </source>
</evidence>
<accession>A0A2N1M3G5</accession>
<dbReference type="AlphaFoldDB" id="A0A2N1M3G5"/>
<reference evidence="2 3" key="1">
    <citation type="submission" date="2016-04" db="EMBL/GenBank/DDBJ databases">
        <title>Genome analyses suggest a sexual origin of heterokaryosis in a supposedly ancient asexual fungus.</title>
        <authorList>
            <person name="Ropars J."/>
            <person name="Sedzielewska K."/>
            <person name="Noel J."/>
            <person name="Charron P."/>
            <person name="Farinelli L."/>
            <person name="Marton T."/>
            <person name="Kruger M."/>
            <person name="Pelin A."/>
            <person name="Brachmann A."/>
            <person name="Corradi N."/>
        </authorList>
    </citation>
    <scope>NUCLEOTIDE SEQUENCE [LARGE SCALE GENOMIC DNA]</scope>
    <source>
        <strain evidence="2 3">C2</strain>
    </source>
</reference>
<protein>
    <submittedName>
        <fullName evidence="2">Uncharacterized protein</fullName>
    </submittedName>
</protein>
<keyword evidence="1" id="KW-0472">Membrane</keyword>
<comment type="caution">
    <text evidence="2">The sequence shown here is derived from an EMBL/GenBank/DDBJ whole genome shotgun (WGS) entry which is preliminary data.</text>
</comment>
<proteinExistence type="predicted"/>
<dbReference type="EMBL" id="LLXL01006080">
    <property type="protein sequence ID" value="PKK56169.1"/>
    <property type="molecule type" value="Genomic_DNA"/>
</dbReference>
<feature type="non-terminal residue" evidence="2">
    <location>
        <position position="1"/>
    </location>
</feature>
<name>A0A2N1M3G5_9GLOM</name>
<keyword evidence="1" id="KW-0812">Transmembrane</keyword>
<evidence type="ECO:0000313" key="2">
    <source>
        <dbReference type="EMBL" id="PKK56169.1"/>
    </source>
</evidence>
<reference evidence="2 3" key="2">
    <citation type="submission" date="2017-10" db="EMBL/GenBank/DDBJ databases">
        <title>Extensive intraspecific genome diversity in a model arbuscular mycorrhizal fungus.</title>
        <authorList>
            <person name="Chen E.C.H."/>
            <person name="Morin E."/>
            <person name="Baudet D."/>
            <person name="Noel J."/>
            <person name="Ndikumana S."/>
            <person name="Charron P."/>
            <person name="St-Onge C."/>
            <person name="Giorgi J."/>
            <person name="Grigoriev I.V."/>
            <person name="Roux C."/>
            <person name="Martin F.M."/>
            <person name="Corradi N."/>
        </authorList>
    </citation>
    <scope>NUCLEOTIDE SEQUENCE [LARGE SCALE GENOMIC DNA]</scope>
    <source>
        <strain evidence="2 3">C2</strain>
    </source>
</reference>
<feature type="transmembrane region" description="Helical" evidence="1">
    <location>
        <begin position="20"/>
        <end position="39"/>
    </location>
</feature>
<dbReference type="Proteomes" id="UP000233469">
    <property type="component" value="Unassembled WGS sequence"/>
</dbReference>
<keyword evidence="1" id="KW-1133">Transmembrane helix</keyword>